<evidence type="ECO:0000313" key="2">
    <source>
        <dbReference type="EMBL" id="SCB08881.1"/>
    </source>
</evidence>
<protein>
    <recommendedName>
        <fullName evidence="4">DUF5330 domain-containing protein</fullName>
    </recommendedName>
</protein>
<feature type="region of interest" description="Disordered" evidence="1">
    <location>
        <begin position="104"/>
        <end position="124"/>
    </location>
</feature>
<gene>
    <name evidence="2" type="ORF">GA0061101_101280</name>
</gene>
<organism evidence="2 3">
    <name type="scientific">Rhizobium lusitanum</name>
    <dbReference type="NCBI Taxonomy" id="293958"/>
    <lineage>
        <taxon>Bacteria</taxon>
        <taxon>Pseudomonadati</taxon>
        <taxon>Pseudomonadota</taxon>
        <taxon>Alphaproteobacteria</taxon>
        <taxon>Hyphomicrobiales</taxon>
        <taxon>Rhizobiaceae</taxon>
        <taxon>Rhizobium/Agrobacterium group</taxon>
        <taxon>Rhizobium</taxon>
    </lineage>
</organism>
<evidence type="ECO:0000256" key="1">
    <source>
        <dbReference type="SAM" id="MobiDB-lite"/>
    </source>
</evidence>
<dbReference type="AlphaFoldDB" id="A0A1C3U0B3"/>
<name>A0A1C3U0B3_9HYPH</name>
<dbReference type="Pfam" id="PF17264">
    <property type="entry name" value="DUF5330"/>
    <property type="match status" value="1"/>
</dbReference>
<evidence type="ECO:0000313" key="3">
    <source>
        <dbReference type="Proteomes" id="UP000199205"/>
    </source>
</evidence>
<dbReference type="Proteomes" id="UP000199205">
    <property type="component" value="Unassembled WGS sequence"/>
</dbReference>
<accession>A0A1C3U0B3</accession>
<proteinExistence type="predicted"/>
<evidence type="ECO:0008006" key="4">
    <source>
        <dbReference type="Google" id="ProtNLM"/>
    </source>
</evidence>
<dbReference type="InterPro" id="IPR035220">
    <property type="entry name" value="DUF5330"/>
</dbReference>
<dbReference type="RefSeq" id="WP_318283960.1">
    <property type="nucleotide sequence ID" value="NZ_FMAF01000001.1"/>
</dbReference>
<reference evidence="2 3" key="1">
    <citation type="submission" date="2016-08" db="EMBL/GenBank/DDBJ databases">
        <authorList>
            <person name="Seilhamer J.J."/>
        </authorList>
    </citation>
    <scope>NUCLEOTIDE SEQUENCE [LARGE SCALE GENOMIC DNA]</scope>
    <source>
        <strain evidence="2 3">P1-7</strain>
    </source>
</reference>
<dbReference type="EMBL" id="FMAF01000001">
    <property type="protein sequence ID" value="SCB08881.1"/>
    <property type="molecule type" value="Genomic_DNA"/>
</dbReference>
<sequence length="162" mass="17417">MTEKVGKEMWFLIRTGFWFSLVLMFLPIFAKPEGDPRPAGEPTVQVSDALSAATGVVQYVGAMCSEKPDVCMKGGETLTALGYQARDGARVAYDMLGRHFKDQSSNSSVNTAAARVSPEQVAATTQPMPVKRVIGTETADVLITGTVKLPSSVPLPMPRPRT</sequence>